<name>A0A8J8B457_9FIRM</name>
<proteinExistence type="predicted"/>
<evidence type="ECO:0000313" key="2">
    <source>
        <dbReference type="EMBL" id="MBR0600397.1"/>
    </source>
</evidence>
<keyword evidence="1" id="KW-0812">Transmembrane</keyword>
<sequence>MRNFEKKLALKLKEEAERIVPECREFDIEIKEDTEEENQRLNSDIQKKRLISPKRMIASAAAVILLFLSIFSIDYFFESKGSDYSFQIISFAGSDSIDSNQMEERLLEANLSMVMPNGQITLNPYPDTQDAWAYGWGTASFYVTGKDIARVTYSLKNGMIHHYDLAMEYKQNIEGNPVRIEFFLPYTVLHLDETAEYHLYTERLKELWNSGESPELEAVKKGYFAGKSLDIENYTIMNFVGTWKAAQTGGRYFRFRDIALDEQLNKESHKVTVEYYHFDYGKNFNFSDSIYSVSWSPTFKPYSMIGVTNPKDLPGDEMTITIELQNGEIIKKVILLSFDEQGYVVAKIK</sequence>
<comment type="caution">
    <text evidence="2">The sequence shown here is derived from an EMBL/GenBank/DDBJ whole genome shotgun (WGS) entry which is preliminary data.</text>
</comment>
<dbReference type="Proteomes" id="UP000675664">
    <property type="component" value="Unassembled WGS sequence"/>
</dbReference>
<organism evidence="2 3">
    <name type="scientific">Sinanaerobacter chloroacetimidivorans</name>
    <dbReference type="NCBI Taxonomy" id="2818044"/>
    <lineage>
        <taxon>Bacteria</taxon>
        <taxon>Bacillati</taxon>
        <taxon>Bacillota</taxon>
        <taxon>Clostridia</taxon>
        <taxon>Peptostreptococcales</taxon>
        <taxon>Anaerovoracaceae</taxon>
        <taxon>Sinanaerobacter</taxon>
    </lineage>
</organism>
<reference evidence="2" key="2">
    <citation type="submission" date="2021-04" db="EMBL/GenBank/DDBJ databases">
        <authorList>
            <person name="Liu J."/>
        </authorList>
    </citation>
    <scope>NUCLEOTIDE SEQUENCE</scope>
    <source>
        <strain evidence="2">BAD-6</strain>
    </source>
</reference>
<dbReference type="RefSeq" id="WP_227020513.1">
    <property type="nucleotide sequence ID" value="NZ_JAGSND010000026.1"/>
</dbReference>
<reference evidence="2" key="1">
    <citation type="submission" date="2021-04" db="EMBL/GenBank/DDBJ databases">
        <title>Sinoanaerobacter chloroacetimidivorans sp. nov., an obligate anaerobic bacterium isolated from anaerobic sludge.</title>
        <authorList>
            <person name="Bao Y."/>
        </authorList>
    </citation>
    <scope>NUCLEOTIDE SEQUENCE</scope>
    <source>
        <strain evidence="2">BAD-6</strain>
    </source>
</reference>
<keyword evidence="3" id="KW-1185">Reference proteome</keyword>
<feature type="transmembrane region" description="Helical" evidence="1">
    <location>
        <begin position="56"/>
        <end position="77"/>
    </location>
</feature>
<dbReference type="AlphaFoldDB" id="A0A8J8B457"/>
<dbReference type="EMBL" id="JAGSND010000026">
    <property type="protein sequence ID" value="MBR0600397.1"/>
    <property type="molecule type" value="Genomic_DNA"/>
</dbReference>
<keyword evidence="1" id="KW-1133">Transmembrane helix</keyword>
<keyword evidence="1" id="KW-0472">Membrane</keyword>
<accession>A0A8J8B457</accession>
<evidence type="ECO:0000256" key="1">
    <source>
        <dbReference type="SAM" id="Phobius"/>
    </source>
</evidence>
<gene>
    <name evidence="2" type="ORF">KCX82_21240</name>
</gene>
<protein>
    <submittedName>
        <fullName evidence="2">Uncharacterized protein</fullName>
    </submittedName>
</protein>
<evidence type="ECO:0000313" key="3">
    <source>
        <dbReference type="Proteomes" id="UP000675664"/>
    </source>
</evidence>